<dbReference type="EMBL" id="LVYI01000013">
    <property type="protein sequence ID" value="OAP54671.1"/>
    <property type="molecule type" value="Genomic_DNA"/>
</dbReference>
<keyword evidence="3" id="KW-1185">Reference proteome</keyword>
<dbReference type="STRING" id="1367422.A0A178Z578"/>
<evidence type="ECO:0000256" key="1">
    <source>
        <dbReference type="SAM" id="MobiDB-lite"/>
    </source>
</evidence>
<dbReference type="RefSeq" id="XP_018688038.1">
    <property type="nucleotide sequence ID" value="XM_018842625.1"/>
</dbReference>
<proteinExistence type="predicted"/>
<dbReference type="OrthoDB" id="2951834at2759"/>
<comment type="caution">
    <text evidence="2">The sequence shown here is derived from an EMBL/GenBank/DDBJ whole genome shotgun (WGS) entry which is preliminary data.</text>
</comment>
<reference evidence="2 3" key="1">
    <citation type="submission" date="2016-04" db="EMBL/GenBank/DDBJ databases">
        <title>Draft genome of Fonsecaea erecta CBS 125763.</title>
        <authorList>
            <person name="Weiss V.A."/>
            <person name="Vicente V.A."/>
            <person name="Raittz R.T."/>
            <person name="Moreno L.F."/>
            <person name="De Souza E.M."/>
            <person name="Pedrosa F.O."/>
            <person name="Steffens M.B."/>
            <person name="Faoro H."/>
            <person name="Tadra-Sfeir M.Z."/>
            <person name="Najafzadeh M.J."/>
            <person name="Felipe M.S."/>
            <person name="Teixeira M."/>
            <person name="Sun J."/>
            <person name="Xi L."/>
            <person name="Gomes R."/>
            <person name="De Azevedo C.M."/>
            <person name="Salgado C.G."/>
            <person name="Da Silva M.B."/>
            <person name="Nascimento M.F."/>
            <person name="Queiroz-Telles F."/>
            <person name="Attili D.S."/>
            <person name="Gorbushina A."/>
        </authorList>
    </citation>
    <scope>NUCLEOTIDE SEQUENCE [LARGE SCALE GENOMIC DNA]</scope>
    <source>
        <strain evidence="2 3">CBS 125763</strain>
    </source>
</reference>
<accession>A0A178Z578</accession>
<organism evidence="2 3">
    <name type="scientific">Fonsecaea erecta</name>
    <dbReference type="NCBI Taxonomy" id="1367422"/>
    <lineage>
        <taxon>Eukaryota</taxon>
        <taxon>Fungi</taxon>
        <taxon>Dikarya</taxon>
        <taxon>Ascomycota</taxon>
        <taxon>Pezizomycotina</taxon>
        <taxon>Eurotiomycetes</taxon>
        <taxon>Chaetothyriomycetidae</taxon>
        <taxon>Chaetothyriales</taxon>
        <taxon>Herpotrichiellaceae</taxon>
        <taxon>Fonsecaea</taxon>
    </lineage>
</organism>
<feature type="compositionally biased region" description="Basic and acidic residues" evidence="1">
    <location>
        <begin position="333"/>
        <end position="352"/>
    </location>
</feature>
<dbReference type="GeneID" id="30015287"/>
<sequence>MAPPSSDGPGTAPTGLEIAPVSAPEERSFFDFPYEVRLEIYEMLYSHSRMFHLKLDHDGRLRLRRVNNRAPDAEPVIPVHAFTVSKKFKNEASPILYLHNTFGMEWENLQSCLPKWDQSQRLSSSPRTIDICCKDGPAWGLVLATRLLVNKMPALREINFKFCCSYRLAAAALETSAAITRCAPVFQGLGPELELVVQRGKMPLSNPGPPGTDLDVIWKFIHKKSAELAGIAPKDLPSTIITEFCAPNLSLIKLSGGISRSLLAKILQYRCVPGHCAWKEAAPEVEDGLFHYKWQAIDPHERADIPEVNMRQWQPPLTARERQTVRACARAFEKRDTSCQDDKPPSGEHETAGDQDEVASEANALFNGNAESRDLELTDDGETSNGASSVGAEGNESGFPGKTKAARTTPATPEDRVRDLQVLAFADCFNELDFRGQRLQIPGRIRFCIRQLLYTFRRTFEQDQNQCPNSG</sequence>
<evidence type="ECO:0000313" key="3">
    <source>
        <dbReference type="Proteomes" id="UP000078343"/>
    </source>
</evidence>
<dbReference type="Proteomes" id="UP000078343">
    <property type="component" value="Unassembled WGS sequence"/>
</dbReference>
<evidence type="ECO:0000313" key="2">
    <source>
        <dbReference type="EMBL" id="OAP54671.1"/>
    </source>
</evidence>
<feature type="compositionally biased region" description="Low complexity" evidence="1">
    <location>
        <begin position="402"/>
        <end position="412"/>
    </location>
</feature>
<gene>
    <name evidence="2" type="ORF">AYL99_11119</name>
</gene>
<name>A0A178Z578_9EURO</name>
<feature type="region of interest" description="Disordered" evidence="1">
    <location>
        <begin position="372"/>
        <end position="414"/>
    </location>
</feature>
<protein>
    <submittedName>
        <fullName evidence="2">Uncharacterized protein</fullName>
    </submittedName>
</protein>
<dbReference type="AlphaFoldDB" id="A0A178Z578"/>
<feature type="region of interest" description="Disordered" evidence="1">
    <location>
        <begin position="333"/>
        <end position="356"/>
    </location>
</feature>